<dbReference type="Proteomes" id="UP000019149">
    <property type="component" value="Unassembled WGS sequence"/>
</dbReference>
<evidence type="ECO:0000256" key="2">
    <source>
        <dbReference type="ARBA" id="ARBA00022454"/>
    </source>
</evidence>
<name>W6USK5_ECHGR</name>
<evidence type="ECO:0000256" key="10">
    <source>
        <dbReference type="RuleBase" id="RU364013"/>
    </source>
</evidence>
<comment type="caution">
    <text evidence="13">The sequence shown here is derived from an EMBL/GenBank/DDBJ whole genome shotgun (WGS) entry which is preliminary data.</text>
</comment>
<dbReference type="Gene3D" id="2.30.29.220">
    <property type="entry name" value="Structure-specific recognition protein (SSRP1)"/>
    <property type="match status" value="1"/>
</dbReference>
<dbReference type="Gene3D" id="2.30.29.150">
    <property type="match status" value="1"/>
</dbReference>
<evidence type="ECO:0000313" key="13">
    <source>
        <dbReference type="EMBL" id="EUB64615.1"/>
    </source>
</evidence>
<sequence>MTELFLENITEEIRGHIYPGKLRLKPTDLMFRNEITGKVAHFSSGDISSANWVFRASGLCLRLKLNNENVHRYDGFGEIESEKVTSFFKKNYGVDIAKRELCYKGFNWGDVVFEGNVMEFAYKNALIFDVPLSNISNAAANKNEVIFEFHPNDDAEICLSEMRFHTPSTESDKDGAATAIYSHVMQKADIIQVTGDSLVEFKDISYLQPRGRYDVKLYNSFLHLHGKSFDYKIPKSTIIRLLLLPHPDNRQVFFAAQVDPPLKHGQTRYHIIVMVFEKDKHIDIELSVSEEYLQKNYEGKLTQVMVGPEYDLFARLCKTLYNQKITVPGSFRAKGGGSAVACSYKTYVGLLYPLERGFIFVPRPPVSIRFDEIVSVNFSRGTGALRSFDFEVETKMGVTHTFVSIERDEYHKLYDYVSEKRLRVKNIEDSDAVWREKLEDIWSSSDESHDAYLDKVKAEGRERTAEAAAGTFAGADFSDDDEDDEDFNPPEMGSSESDIAEEYDSNAQSSSDSDSSSAAGSTSASSASSSSASTPRQKKAKRVAPPPRQSDKKERKKASKKDPNAPSRPPTAYFIWFNEHRQDIKMSLGGSVGVAEVAKAAGEKWKTLSAEEKAKYQSEADKLKEQYDRDMRAYKEKIASGELEEPVKSSVKKTKISPTKMQKKAVTAGTSSSQSGAGGIFKSAEYVSDSESSSSSVSSTGRASRRGDGGGGSTMHMYIYLFGSKLSLLSAFTILANHSYDR</sequence>
<dbReference type="GO" id="GO:0042393">
    <property type="term" value="F:histone binding"/>
    <property type="evidence" value="ECO:0007669"/>
    <property type="project" value="TreeGrafter"/>
</dbReference>
<evidence type="ECO:0000313" key="14">
    <source>
        <dbReference type="Proteomes" id="UP000019149"/>
    </source>
</evidence>
<dbReference type="OrthoDB" id="498543at2759"/>
<feature type="region of interest" description="Disordered" evidence="11">
    <location>
        <begin position="464"/>
        <end position="572"/>
    </location>
</feature>
<protein>
    <recommendedName>
        <fullName evidence="10">FACT complex subunit SSRP1</fullName>
    </recommendedName>
</protein>
<evidence type="ECO:0000256" key="8">
    <source>
        <dbReference type="ARBA" id="ARBA00023242"/>
    </source>
</evidence>
<feature type="compositionally biased region" description="Acidic residues" evidence="11">
    <location>
        <begin position="477"/>
        <end position="488"/>
    </location>
</feature>
<dbReference type="EMBL" id="APAU02000002">
    <property type="protein sequence ID" value="EUB64615.1"/>
    <property type="molecule type" value="Genomic_DNA"/>
</dbReference>
<feature type="compositionally biased region" description="Low complexity" evidence="11">
    <location>
        <begin position="505"/>
        <end position="533"/>
    </location>
</feature>
<dbReference type="Gene3D" id="2.30.29.30">
    <property type="entry name" value="Pleckstrin-homology domain (PH domain)/Phosphotyrosine-binding domain (PTB)"/>
    <property type="match status" value="2"/>
</dbReference>
<dbReference type="Pfam" id="PF17292">
    <property type="entry name" value="POB3_N"/>
    <property type="match status" value="1"/>
</dbReference>
<feature type="compositionally biased region" description="Low complexity" evidence="11">
    <location>
        <begin position="683"/>
        <end position="702"/>
    </location>
</feature>
<dbReference type="Pfam" id="PF21103">
    <property type="entry name" value="PH1_SSRP1-like"/>
    <property type="match status" value="1"/>
</dbReference>
<feature type="region of interest" description="Disordered" evidence="11">
    <location>
        <begin position="642"/>
        <end position="711"/>
    </location>
</feature>
<dbReference type="CDD" id="cd13230">
    <property type="entry name" value="PH1_SSRP1-like"/>
    <property type="match status" value="1"/>
</dbReference>
<dbReference type="GO" id="GO:0003677">
    <property type="term" value="F:DNA binding"/>
    <property type="evidence" value="ECO:0007669"/>
    <property type="project" value="UniProtKB-UniRule"/>
</dbReference>
<evidence type="ECO:0000256" key="7">
    <source>
        <dbReference type="ARBA" id="ARBA00023204"/>
    </source>
</evidence>
<comment type="subcellular location">
    <subcellularLocation>
        <location evidence="10">Nucleus</location>
    </subcellularLocation>
    <subcellularLocation>
        <location evidence="10">Chromosome</location>
    </subcellularLocation>
</comment>
<dbReference type="InterPro" id="IPR011993">
    <property type="entry name" value="PH-like_dom_sf"/>
</dbReference>
<dbReference type="GO" id="GO:0035101">
    <property type="term" value="C:FACT complex"/>
    <property type="evidence" value="ECO:0007669"/>
    <property type="project" value="TreeGrafter"/>
</dbReference>
<keyword evidence="14" id="KW-1185">Reference proteome</keyword>
<dbReference type="InterPro" id="IPR036910">
    <property type="entry name" value="HMG_box_dom_sf"/>
</dbReference>
<dbReference type="RefSeq" id="XP_024355811.1">
    <property type="nucleotide sequence ID" value="XM_024489814.1"/>
</dbReference>
<dbReference type="CTD" id="36336280"/>
<dbReference type="Pfam" id="PF03531">
    <property type="entry name" value="SSrecog"/>
    <property type="match status" value="1"/>
</dbReference>
<dbReference type="CDD" id="cd21994">
    <property type="entry name" value="HMG-box_SSRP1-like"/>
    <property type="match status" value="1"/>
</dbReference>
<evidence type="ECO:0000256" key="3">
    <source>
        <dbReference type="ARBA" id="ARBA00022705"/>
    </source>
</evidence>
<dbReference type="InterPro" id="IPR013719">
    <property type="entry name" value="RTT106/SPT16-like_middle_dom"/>
</dbReference>
<accession>W6USK5</accession>
<keyword evidence="2 10" id="KW-0158">Chromosome</keyword>
<feature type="DNA-binding region" description="HMG box" evidence="9">
    <location>
        <begin position="566"/>
        <end position="635"/>
    </location>
</feature>
<dbReference type="InterPro" id="IPR050454">
    <property type="entry name" value="RTT106/SSRP1_HistChap/FACT"/>
</dbReference>
<dbReference type="Pfam" id="PF08512">
    <property type="entry name" value="Rttp106-like_middle"/>
    <property type="match status" value="1"/>
</dbReference>
<evidence type="ECO:0000256" key="4">
    <source>
        <dbReference type="ARBA" id="ARBA00022763"/>
    </source>
</evidence>
<dbReference type="PROSITE" id="PS50118">
    <property type="entry name" value="HMG_BOX_2"/>
    <property type="match status" value="1"/>
</dbReference>
<dbReference type="PANTHER" id="PTHR45849:SF1">
    <property type="entry name" value="FACT COMPLEX SUBUNIT SSRP1"/>
    <property type="match status" value="1"/>
</dbReference>
<dbReference type="InterPro" id="IPR009071">
    <property type="entry name" value="HMG_box_dom"/>
</dbReference>
<dbReference type="GeneID" id="36336280"/>
<dbReference type="InterPro" id="IPR024954">
    <property type="entry name" value="SSRP1_DD"/>
</dbReference>
<evidence type="ECO:0000256" key="9">
    <source>
        <dbReference type="PROSITE-ProRule" id="PRU00267"/>
    </source>
</evidence>
<comment type="function">
    <text evidence="10">Component of the FACT complex, a general chromatin factor that acts to reorganize nucleosomes. The FACT complex is involved in multiple processes that require DNA as a template such as mRNA elongation, DNA replication and DNA repair. During transcription elongation the FACT complex acts as a histone chaperone that both destabilizes and restores nucleosomal structure. It facilitates the passage of RNA polymerase II and transcription by promoting the dissociation of one histone H2A-H2B dimer from the nucleosome, then subsequently promotes the reestablishment of the nucleosome following the passage of RNA polymerase II.</text>
</comment>
<keyword evidence="5 10" id="KW-0805">Transcription regulation</keyword>
<dbReference type="Pfam" id="PF00505">
    <property type="entry name" value="HMG_box"/>
    <property type="match status" value="1"/>
</dbReference>
<keyword evidence="6 10" id="KW-0804">Transcription</keyword>
<dbReference type="GO" id="GO:0031491">
    <property type="term" value="F:nucleosome binding"/>
    <property type="evidence" value="ECO:0007669"/>
    <property type="project" value="TreeGrafter"/>
</dbReference>
<proteinExistence type="inferred from homology"/>
<comment type="similarity">
    <text evidence="1 10">Belongs to the SSRP1 family.</text>
</comment>
<dbReference type="GO" id="GO:1902275">
    <property type="term" value="P:regulation of chromatin organization"/>
    <property type="evidence" value="ECO:0007669"/>
    <property type="project" value="TreeGrafter"/>
</dbReference>
<evidence type="ECO:0000256" key="1">
    <source>
        <dbReference type="ARBA" id="ARBA00010060"/>
    </source>
</evidence>
<evidence type="ECO:0000256" key="11">
    <source>
        <dbReference type="SAM" id="MobiDB-lite"/>
    </source>
</evidence>
<dbReference type="AlphaFoldDB" id="W6USK5"/>
<dbReference type="FunFam" id="2.30.29.150:FF:000001">
    <property type="entry name" value="Fact complex subunit ssrp1"/>
    <property type="match status" value="1"/>
</dbReference>
<feature type="compositionally biased region" description="Low complexity" evidence="11">
    <location>
        <begin position="466"/>
        <end position="476"/>
    </location>
</feature>
<dbReference type="GO" id="GO:0006281">
    <property type="term" value="P:DNA repair"/>
    <property type="evidence" value="ECO:0007669"/>
    <property type="project" value="UniProtKB-KW"/>
</dbReference>
<dbReference type="GO" id="GO:0006260">
    <property type="term" value="P:DNA replication"/>
    <property type="evidence" value="ECO:0007669"/>
    <property type="project" value="UniProtKB-KW"/>
</dbReference>
<dbReference type="InterPro" id="IPR000969">
    <property type="entry name" value="SSRP1/POB3"/>
</dbReference>
<dbReference type="SMART" id="SM00398">
    <property type="entry name" value="HMG"/>
    <property type="match status" value="1"/>
</dbReference>
<dbReference type="SUPFAM" id="SSF47095">
    <property type="entry name" value="HMG-box"/>
    <property type="match status" value="1"/>
</dbReference>
<keyword evidence="8 9" id="KW-0539">Nucleus</keyword>
<dbReference type="InterPro" id="IPR038167">
    <property type="entry name" value="SSRP1_sf"/>
</dbReference>
<dbReference type="STRING" id="6210.W6USK5"/>
<evidence type="ECO:0000256" key="5">
    <source>
        <dbReference type="ARBA" id="ARBA00023015"/>
    </source>
</evidence>
<keyword evidence="3 10" id="KW-0235">DNA replication</keyword>
<dbReference type="SMART" id="SM01287">
    <property type="entry name" value="Rtt106"/>
    <property type="match status" value="1"/>
</dbReference>
<dbReference type="KEGG" id="egl:EGR_00565"/>
<evidence type="ECO:0000259" key="12">
    <source>
        <dbReference type="PROSITE" id="PS50118"/>
    </source>
</evidence>
<gene>
    <name evidence="13" type="ORF">EGR_00565</name>
</gene>
<dbReference type="CDD" id="cd13231">
    <property type="entry name" value="PH2_SSRP1-like"/>
    <property type="match status" value="1"/>
</dbReference>
<dbReference type="InterPro" id="IPR035417">
    <property type="entry name" value="SSRP1/POB3_N"/>
</dbReference>
<keyword evidence="7 10" id="KW-0234">DNA repair</keyword>
<dbReference type="InterPro" id="IPR048993">
    <property type="entry name" value="SSRP1-like_PH1"/>
</dbReference>
<organism evidence="13 14">
    <name type="scientific">Echinococcus granulosus</name>
    <name type="common">Hydatid tapeworm</name>
    <dbReference type="NCBI Taxonomy" id="6210"/>
    <lineage>
        <taxon>Eukaryota</taxon>
        <taxon>Metazoa</taxon>
        <taxon>Spiralia</taxon>
        <taxon>Lophotrochozoa</taxon>
        <taxon>Platyhelminthes</taxon>
        <taxon>Cestoda</taxon>
        <taxon>Eucestoda</taxon>
        <taxon>Cyclophyllidea</taxon>
        <taxon>Taeniidae</taxon>
        <taxon>Echinococcus</taxon>
        <taxon>Echinococcus granulosus group</taxon>
    </lineage>
</organism>
<dbReference type="FunFam" id="2.30.29.30:FF:000098">
    <property type="entry name" value="Fact complex subunit ssrp1"/>
    <property type="match status" value="1"/>
</dbReference>
<dbReference type="Gene3D" id="1.10.30.10">
    <property type="entry name" value="High mobility group box domain"/>
    <property type="match status" value="1"/>
</dbReference>
<dbReference type="PANTHER" id="PTHR45849">
    <property type="entry name" value="FACT COMPLEX SUBUNIT SSRP1"/>
    <property type="match status" value="1"/>
</dbReference>
<evidence type="ECO:0000256" key="6">
    <source>
        <dbReference type="ARBA" id="ARBA00023163"/>
    </source>
</evidence>
<dbReference type="OMA" id="QVVTKIF"/>
<dbReference type="PRINTS" id="PR00887">
    <property type="entry name" value="SSRCOGNITION"/>
</dbReference>
<keyword evidence="9" id="KW-0238">DNA-binding</keyword>
<dbReference type="SUPFAM" id="SSF50729">
    <property type="entry name" value="PH domain-like"/>
    <property type="match status" value="1"/>
</dbReference>
<feature type="domain" description="HMG box" evidence="12">
    <location>
        <begin position="566"/>
        <end position="635"/>
    </location>
</feature>
<keyword evidence="4 10" id="KW-0227">DNA damage</keyword>
<reference evidence="13 14" key="1">
    <citation type="journal article" date="2013" name="Nat. Genet.">
        <title>The genome of the hydatid tapeworm Echinococcus granulosus.</title>
        <authorList>
            <person name="Zheng H."/>
            <person name="Zhang W."/>
            <person name="Zhang L."/>
            <person name="Zhang Z."/>
            <person name="Li J."/>
            <person name="Lu G."/>
            <person name="Zhu Y."/>
            <person name="Wang Y."/>
            <person name="Huang Y."/>
            <person name="Liu J."/>
            <person name="Kang H."/>
            <person name="Chen J."/>
            <person name="Wang L."/>
            <person name="Chen A."/>
            <person name="Yu S."/>
            <person name="Gao Z."/>
            <person name="Jin L."/>
            <person name="Gu W."/>
            <person name="Wang Z."/>
            <person name="Zhao L."/>
            <person name="Shi B."/>
            <person name="Wen H."/>
            <person name="Lin R."/>
            <person name="Jones M.K."/>
            <person name="Brejova B."/>
            <person name="Vinar T."/>
            <person name="Zhao G."/>
            <person name="McManus D.P."/>
            <person name="Chen Z."/>
            <person name="Zhou Y."/>
            <person name="Wang S."/>
        </authorList>
    </citation>
    <scope>NUCLEOTIDE SEQUENCE [LARGE SCALE GENOMIC DNA]</scope>
</reference>